<feature type="domain" description="RAMA" evidence="2">
    <location>
        <begin position="294"/>
        <end position="391"/>
    </location>
</feature>
<proteinExistence type="predicted"/>
<dbReference type="Pfam" id="PF18755">
    <property type="entry name" value="RAMA"/>
    <property type="match status" value="1"/>
</dbReference>
<dbReference type="AlphaFoldDB" id="K8EF94"/>
<feature type="region of interest" description="Disordered" evidence="1">
    <location>
        <begin position="127"/>
        <end position="193"/>
    </location>
</feature>
<feature type="compositionally biased region" description="Basic and acidic residues" evidence="1">
    <location>
        <begin position="431"/>
        <end position="447"/>
    </location>
</feature>
<organism evidence="3 4">
    <name type="scientific">Bathycoccus prasinos</name>
    <dbReference type="NCBI Taxonomy" id="41875"/>
    <lineage>
        <taxon>Eukaryota</taxon>
        <taxon>Viridiplantae</taxon>
        <taxon>Chlorophyta</taxon>
        <taxon>Mamiellophyceae</taxon>
        <taxon>Mamiellales</taxon>
        <taxon>Bathycoccaceae</taxon>
        <taxon>Bathycoccus</taxon>
    </lineage>
</organism>
<dbReference type="OrthoDB" id="167806at2759"/>
<feature type="region of interest" description="Disordered" evidence="1">
    <location>
        <begin position="86"/>
        <end position="107"/>
    </location>
</feature>
<dbReference type="STRING" id="41875.K8EF94"/>
<reference evidence="3 4" key="1">
    <citation type="submission" date="2011-10" db="EMBL/GenBank/DDBJ databases">
        <authorList>
            <person name="Genoscope - CEA"/>
        </authorList>
    </citation>
    <scope>NUCLEOTIDE SEQUENCE [LARGE SCALE GENOMIC DNA]</scope>
    <source>
        <strain evidence="3 4">RCC 1105</strain>
    </source>
</reference>
<dbReference type="RefSeq" id="XP_007513143.1">
    <property type="nucleotide sequence ID" value="XM_007513081.1"/>
</dbReference>
<dbReference type="eggNOG" id="KOG1555">
    <property type="taxonomic scope" value="Eukaryota"/>
</dbReference>
<dbReference type="GeneID" id="19015934"/>
<dbReference type="InterPro" id="IPR040843">
    <property type="entry name" value="RAMA"/>
</dbReference>
<feature type="compositionally biased region" description="Acidic residues" evidence="1">
    <location>
        <begin position="464"/>
        <end position="487"/>
    </location>
</feature>
<dbReference type="Proteomes" id="UP000198341">
    <property type="component" value="Chromosome 5"/>
</dbReference>
<accession>K8EF94</accession>
<evidence type="ECO:0000313" key="3">
    <source>
        <dbReference type="EMBL" id="CCO16701.1"/>
    </source>
</evidence>
<feature type="compositionally biased region" description="Acidic residues" evidence="1">
    <location>
        <begin position="417"/>
        <end position="427"/>
    </location>
</feature>
<feature type="compositionally biased region" description="Gly residues" evidence="1">
    <location>
        <begin position="137"/>
        <end position="147"/>
    </location>
</feature>
<protein>
    <recommendedName>
        <fullName evidence="2">RAMA domain-containing protein</fullName>
    </recommendedName>
</protein>
<evidence type="ECO:0000259" key="2">
    <source>
        <dbReference type="Pfam" id="PF18755"/>
    </source>
</evidence>
<evidence type="ECO:0000313" key="4">
    <source>
        <dbReference type="Proteomes" id="UP000198341"/>
    </source>
</evidence>
<sequence>MPHIKQRSFSVVPLHAQETKTKTKTKRTKTFASSLDARKESEMIQTMEMSSNDNKNTPTTRIKSLVSVSGYTGKVLRIGCSTLTTTTKQQNEENEEGKKKAFAEDDILEEEKEEDIFLNAAEADRKTTLNLNSDPSRGGGGGGGGEQGGEKTTTTKGDDAQKNEDDEDEDEDDDEDEQEESEDETNEVDVGRDWATMQIVLDRQPQADAMLQLWKRDKGKWLIESKKRWKKRHDELTARRKKEDPNYTSGIVAGDRARRADELSFVNRGSRAMNAMQRGQINADAHMAAFGRPVKVAVNLATLTKLGFLLNGKKKMFVVYLGNVYTGDLTEEGEIICGCKVGSCDRRVYTSPSAWAIHCKRNVNPSKKADDGWKSARYGNPEGYALEHFKGVYDAWRRGIDLTDTHGAGAVAKKKEEEEDDDDDADMVNDAAKEPDSLEKRQRDAATAEKAFVYPLPEGTHYEPDDEDSEEEEEEKDDGDDKMDVDD</sequence>
<keyword evidence="4" id="KW-1185">Reference proteome</keyword>
<gene>
    <name evidence="3" type="ORF">Bathy05g04310</name>
</gene>
<feature type="region of interest" description="Disordered" evidence="1">
    <location>
        <begin position="1"/>
        <end position="26"/>
    </location>
</feature>
<evidence type="ECO:0000256" key="1">
    <source>
        <dbReference type="SAM" id="MobiDB-lite"/>
    </source>
</evidence>
<feature type="region of interest" description="Disordered" evidence="1">
    <location>
        <begin position="409"/>
        <end position="487"/>
    </location>
</feature>
<dbReference type="KEGG" id="bpg:Bathy05g04310"/>
<name>K8EF94_9CHLO</name>
<feature type="compositionally biased region" description="Acidic residues" evidence="1">
    <location>
        <begin position="164"/>
        <end position="187"/>
    </location>
</feature>
<dbReference type="EMBL" id="FO082274">
    <property type="protein sequence ID" value="CCO16701.1"/>
    <property type="molecule type" value="Genomic_DNA"/>
</dbReference>